<dbReference type="EMBL" id="JAAWWB010000019">
    <property type="protein sequence ID" value="KAG6759811.1"/>
    <property type="molecule type" value="Genomic_DNA"/>
</dbReference>
<dbReference type="PANTHER" id="PTHR31694:SF12">
    <property type="entry name" value="DESICCATION-LIKE PROTEIN"/>
    <property type="match status" value="1"/>
</dbReference>
<gene>
    <name evidence="1" type="ORF">POTOM_036304</name>
</gene>
<dbReference type="Pfam" id="PF13668">
    <property type="entry name" value="Ferritin_2"/>
    <property type="match status" value="1"/>
</dbReference>
<evidence type="ECO:0000313" key="2">
    <source>
        <dbReference type="Proteomes" id="UP000886885"/>
    </source>
</evidence>
<dbReference type="AlphaFoldDB" id="A0A8X7YZW9"/>
<dbReference type="Proteomes" id="UP000886885">
    <property type="component" value="Chromosome 10A"/>
</dbReference>
<evidence type="ECO:0000313" key="1">
    <source>
        <dbReference type="EMBL" id="KAG6759811.1"/>
    </source>
</evidence>
<accession>A0A8X7YZW9</accession>
<sequence>MDAALGRALSPPFDPYASSLRDRIASHVIPYIGLAGYVGANPNLQAKTSKRLVAGLSAVEGGQDAVIRALLFEHAMNKSDLYGKVLSGDEFSLGYARTPEEIPRAVFGGGNESIPGGFYQKGELMVALLNLICNQLPNALLVITETAGLDFMMLPPNPKLQAVAYKKLVAGLLAVESGQEAVIRGRLYEHALTRLHPYGIAVTNRISDPRDKLGHEGIKDEYLVVPKKLGAEDQIGGNVLAGDEYSVEYTRTPEEILRVVSCCGNESITGDFYPKGADGRIAKSHLQHC</sequence>
<keyword evidence="2" id="KW-1185">Reference proteome</keyword>
<name>A0A8X7YZW9_POPTO</name>
<dbReference type="OrthoDB" id="1001765at2759"/>
<dbReference type="InterPro" id="IPR052965">
    <property type="entry name" value="Pigment-catalase-like"/>
</dbReference>
<dbReference type="PANTHER" id="PTHR31694">
    <property type="entry name" value="DESICCATION-LIKE PROTEIN"/>
    <property type="match status" value="1"/>
</dbReference>
<proteinExistence type="predicted"/>
<protein>
    <submittedName>
        <fullName evidence="1">Uncharacterized protein</fullName>
    </submittedName>
</protein>
<organism evidence="1 2">
    <name type="scientific">Populus tomentosa</name>
    <name type="common">Chinese white poplar</name>
    <dbReference type="NCBI Taxonomy" id="118781"/>
    <lineage>
        <taxon>Eukaryota</taxon>
        <taxon>Viridiplantae</taxon>
        <taxon>Streptophyta</taxon>
        <taxon>Embryophyta</taxon>
        <taxon>Tracheophyta</taxon>
        <taxon>Spermatophyta</taxon>
        <taxon>Magnoliopsida</taxon>
        <taxon>eudicotyledons</taxon>
        <taxon>Gunneridae</taxon>
        <taxon>Pentapetalae</taxon>
        <taxon>rosids</taxon>
        <taxon>fabids</taxon>
        <taxon>Malpighiales</taxon>
        <taxon>Salicaceae</taxon>
        <taxon>Saliceae</taxon>
        <taxon>Populus</taxon>
    </lineage>
</organism>
<comment type="caution">
    <text evidence="1">The sequence shown here is derived from an EMBL/GenBank/DDBJ whole genome shotgun (WGS) entry which is preliminary data.</text>
</comment>
<reference evidence="1" key="1">
    <citation type="journal article" date="2020" name="bioRxiv">
        <title>Hybrid origin of Populus tomentosa Carr. identified through genome sequencing and phylogenomic analysis.</title>
        <authorList>
            <person name="An X."/>
            <person name="Gao K."/>
            <person name="Chen Z."/>
            <person name="Li J."/>
            <person name="Yang X."/>
            <person name="Yang X."/>
            <person name="Zhou J."/>
            <person name="Guo T."/>
            <person name="Zhao T."/>
            <person name="Huang S."/>
            <person name="Miao D."/>
            <person name="Khan W.U."/>
            <person name="Rao P."/>
            <person name="Ye M."/>
            <person name="Lei B."/>
            <person name="Liao W."/>
            <person name="Wang J."/>
            <person name="Ji L."/>
            <person name="Li Y."/>
            <person name="Guo B."/>
            <person name="Mustafa N.S."/>
            <person name="Li S."/>
            <person name="Yun Q."/>
            <person name="Keller S.R."/>
            <person name="Mao J."/>
            <person name="Zhang R."/>
            <person name="Strauss S.H."/>
        </authorList>
    </citation>
    <scope>NUCLEOTIDE SEQUENCE</scope>
    <source>
        <strain evidence="1">GM15</strain>
        <tissue evidence="1">Leaf</tissue>
    </source>
</reference>